<name>A0A163KQ48_ABSGL</name>
<evidence type="ECO:0000256" key="1">
    <source>
        <dbReference type="SAM" id="MobiDB-lite"/>
    </source>
</evidence>
<dbReference type="Proteomes" id="UP000078561">
    <property type="component" value="Unassembled WGS sequence"/>
</dbReference>
<reference evidence="2" key="1">
    <citation type="submission" date="2016-04" db="EMBL/GenBank/DDBJ databases">
        <authorList>
            <person name="Evans L.H."/>
            <person name="Alamgir A."/>
            <person name="Owens N."/>
            <person name="Weber N.D."/>
            <person name="Virtaneva K."/>
            <person name="Barbian K."/>
            <person name="Babar A."/>
            <person name="Rosenke K."/>
        </authorList>
    </citation>
    <scope>NUCLEOTIDE SEQUENCE [LARGE SCALE GENOMIC DNA]</scope>
    <source>
        <strain evidence="2">CBS 101.48</strain>
    </source>
</reference>
<dbReference type="EMBL" id="LT550334">
    <property type="protein sequence ID" value="SAL95449.1"/>
    <property type="molecule type" value="Genomic_DNA"/>
</dbReference>
<evidence type="ECO:0000313" key="2">
    <source>
        <dbReference type="EMBL" id="SAL95449.1"/>
    </source>
</evidence>
<sequence>MAPLPLDPIAPASVPDETTNQQQKVNVATQQVCAANYQVRQQLTSRNQHPGRLWISRWRMVRPVKHDCITMASPEKQDDYKGALFEQPWAASILHEFPGLTKDSKHQTLHTDIESTPA</sequence>
<keyword evidence="3" id="KW-1185">Reference proteome</keyword>
<gene>
    <name evidence="2" type="primary">ABSGL_00778.1 scaffold 958</name>
</gene>
<organism evidence="2">
    <name type="scientific">Absidia glauca</name>
    <name type="common">Pin mould</name>
    <dbReference type="NCBI Taxonomy" id="4829"/>
    <lineage>
        <taxon>Eukaryota</taxon>
        <taxon>Fungi</taxon>
        <taxon>Fungi incertae sedis</taxon>
        <taxon>Mucoromycota</taxon>
        <taxon>Mucoromycotina</taxon>
        <taxon>Mucoromycetes</taxon>
        <taxon>Mucorales</taxon>
        <taxon>Cunninghamellaceae</taxon>
        <taxon>Absidia</taxon>
    </lineage>
</organism>
<feature type="region of interest" description="Disordered" evidence="1">
    <location>
        <begin position="1"/>
        <end position="23"/>
    </location>
</feature>
<protein>
    <submittedName>
        <fullName evidence="2">Uncharacterized protein</fullName>
    </submittedName>
</protein>
<dbReference type="AlphaFoldDB" id="A0A163KQ48"/>
<proteinExistence type="predicted"/>
<evidence type="ECO:0000313" key="3">
    <source>
        <dbReference type="Proteomes" id="UP000078561"/>
    </source>
</evidence>
<dbReference type="InParanoid" id="A0A163KQ48"/>
<accession>A0A163KQ48</accession>